<sequence>MINSPGLITSDTPSLTRIDRSTSTPTHLTVLPLAAADPNPRANTGCCNCRCSFKSRILPKTTEATHPRYWALVDIKPPYKALFTVTYGAFDNCNSGVSPMTSTEPLGI</sequence>
<dbReference type="EMBL" id="JAEUBG010000552">
    <property type="protein sequence ID" value="KAH3688005.1"/>
    <property type="molecule type" value="Genomic_DNA"/>
</dbReference>
<evidence type="ECO:0000313" key="2">
    <source>
        <dbReference type="Proteomes" id="UP000774326"/>
    </source>
</evidence>
<keyword evidence="2" id="KW-1185">Reference proteome</keyword>
<evidence type="ECO:0000313" key="1">
    <source>
        <dbReference type="EMBL" id="KAH3688005.1"/>
    </source>
</evidence>
<reference evidence="1" key="1">
    <citation type="journal article" date="2021" name="Open Biol.">
        <title>Shared evolutionary footprints suggest mitochondrial oxidative damage underlies multiple complex I losses in fungi.</title>
        <authorList>
            <person name="Schikora-Tamarit M.A."/>
            <person name="Marcet-Houben M."/>
            <person name="Nosek J."/>
            <person name="Gabaldon T."/>
        </authorList>
    </citation>
    <scope>NUCLEOTIDE SEQUENCE</scope>
    <source>
        <strain evidence="1">CBS2887</strain>
    </source>
</reference>
<proteinExistence type="predicted"/>
<comment type="caution">
    <text evidence="1">The sequence shown here is derived from an EMBL/GenBank/DDBJ whole genome shotgun (WGS) entry which is preliminary data.</text>
</comment>
<protein>
    <submittedName>
        <fullName evidence="1">Uncharacterized protein</fullName>
    </submittedName>
</protein>
<reference evidence="1" key="2">
    <citation type="submission" date="2021-01" db="EMBL/GenBank/DDBJ databases">
        <authorList>
            <person name="Schikora-Tamarit M.A."/>
        </authorList>
    </citation>
    <scope>NUCLEOTIDE SEQUENCE</scope>
    <source>
        <strain evidence="1">CBS2887</strain>
    </source>
</reference>
<accession>A0A9P8QEE9</accession>
<organism evidence="1 2">
    <name type="scientific">Wickerhamomyces pijperi</name>
    <name type="common">Yeast</name>
    <name type="synonym">Pichia pijperi</name>
    <dbReference type="NCBI Taxonomy" id="599730"/>
    <lineage>
        <taxon>Eukaryota</taxon>
        <taxon>Fungi</taxon>
        <taxon>Dikarya</taxon>
        <taxon>Ascomycota</taxon>
        <taxon>Saccharomycotina</taxon>
        <taxon>Saccharomycetes</taxon>
        <taxon>Phaffomycetales</taxon>
        <taxon>Wickerhamomycetaceae</taxon>
        <taxon>Wickerhamomyces</taxon>
    </lineage>
</organism>
<name>A0A9P8QEE9_WICPI</name>
<gene>
    <name evidence="1" type="ORF">WICPIJ_000999</name>
</gene>
<dbReference type="AlphaFoldDB" id="A0A9P8QEE9"/>
<dbReference type="Proteomes" id="UP000774326">
    <property type="component" value="Unassembled WGS sequence"/>
</dbReference>